<keyword evidence="9" id="KW-1185">Reference proteome</keyword>
<dbReference type="InterPro" id="IPR032106">
    <property type="entry name" value="2-oxogl_dehyd_N"/>
</dbReference>
<dbReference type="InterPro" id="IPR029061">
    <property type="entry name" value="THDP-binding"/>
</dbReference>
<dbReference type="STRING" id="1605367.AFM12_12675"/>
<dbReference type="GO" id="GO:0006099">
    <property type="term" value="P:tricarboxylic acid cycle"/>
    <property type="evidence" value="ECO:0007669"/>
    <property type="project" value="TreeGrafter"/>
</dbReference>
<dbReference type="Pfam" id="PF16870">
    <property type="entry name" value="OxoGdeHyase_C"/>
    <property type="match status" value="1"/>
</dbReference>
<evidence type="ECO:0000256" key="6">
    <source>
        <dbReference type="ARBA" id="ARBA00023052"/>
    </source>
</evidence>
<evidence type="ECO:0000313" key="8">
    <source>
        <dbReference type="EMBL" id="KPM48045.1"/>
    </source>
</evidence>
<dbReference type="GO" id="GO:0004591">
    <property type="term" value="F:oxoglutarate dehydrogenase (succinyl-transferring) activity"/>
    <property type="evidence" value="ECO:0007669"/>
    <property type="project" value="UniProtKB-EC"/>
</dbReference>
<dbReference type="NCBIfam" id="TIGR00239">
    <property type="entry name" value="2oxo_dh_E1"/>
    <property type="match status" value="1"/>
</dbReference>
<dbReference type="NCBIfam" id="NF008907">
    <property type="entry name" value="PRK12270.1"/>
    <property type="match status" value="1"/>
</dbReference>
<comment type="cofactor">
    <cofactor evidence="1">
        <name>thiamine diphosphate</name>
        <dbReference type="ChEBI" id="CHEBI:58937"/>
    </cofactor>
</comment>
<evidence type="ECO:0000256" key="2">
    <source>
        <dbReference type="ARBA" id="ARBA00003906"/>
    </source>
</evidence>
<dbReference type="Gene3D" id="3.40.50.12470">
    <property type="match status" value="1"/>
</dbReference>
<feature type="domain" description="Transketolase-like pyrimidine-binding" evidence="7">
    <location>
        <begin position="585"/>
        <end position="778"/>
    </location>
</feature>
<dbReference type="PANTHER" id="PTHR23152">
    <property type="entry name" value="2-OXOGLUTARATE DEHYDROGENASE"/>
    <property type="match status" value="1"/>
</dbReference>
<keyword evidence="5" id="KW-0560">Oxidoreductase</keyword>
<dbReference type="InterPro" id="IPR001017">
    <property type="entry name" value="DH_E1"/>
</dbReference>
<dbReference type="PATRIC" id="fig|1605367.3.peg.3944"/>
<dbReference type="InterPro" id="IPR005475">
    <property type="entry name" value="Transketolase-like_Pyr-bd"/>
</dbReference>
<dbReference type="GO" id="GO:0045252">
    <property type="term" value="C:oxoglutarate dehydrogenase complex"/>
    <property type="evidence" value="ECO:0007669"/>
    <property type="project" value="TreeGrafter"/>
</dbReference>
<reference evidence="8 9" key="1">
    <citation type="submission" date="2015-07" db="EMBL/GenBank/DDBJ databases">
        <title>The draft genome sequence of Leadbetterella sp. JN14-9.</title>
        <authorList>
            <person name="Liu Y."/>
            <person name="Du J."/>
            <person name="Shao Z."/>
        </authorList>
    </citation>
    <scope>NUCLEOTIDE SEQUENCE [LARGE SCALE GENOMIC DNA]</scope>
    <source>
        <strain evidence="8 9">JN14-9</strain>
    </source>
</reference>
<evidence type="ECO:0000313" key="9">
    <source>
        <dbReference type="Proteomes" id="UP000050454"/>
    </source>
</evidence>
<evidence type="ECO:0000256" key="1">
    <source>
        <dbReference type="ARBA" id="ARBA00001964"/>
    </source>
</evidence>
<dbReference type="EMBL" id="LGTQ01000009">
    <property type="protein sequence ID" value="KPM48045.1"/>
    <property type="molecule type" value="Genomic_DNA"/>
</dbReference>
<dbReference type="Pfam" id="PF16078">
    <property type="entry name" value="2-oxogl_dehyd_N"/>
    <property type="match status" value="1"/>
</dbReference>
<dbReference type="InterPro" id="IPR042179">
    <property type="entry name" value="KGD_C_sf"/>
</dbReference>
<proteinExistence type="inferred from homology"/>
<dbReference type="Proteomes" id="UP000050454">
    <property type="component" value="Unassembled WGS sequence"/>
</dbReference>
<dbReference type="RefSeq" id="WP_055148758.1">
    <property type="nucleotide sequence ID" value="NZ_JXSZ01000009.1"/>
</dbReference>
<dbReference type="Gene3D" id="3.40.50.970">
    <property type="match status" value="1"/>
</dbReference>
<evidence type="ECO:0000256" key="5">
    <source>
        <dbReference type="ARBA" id="ARBA00023002"/>
    </source>
</evidence>
<evidence type="ECO:0000256" key="4">
    <source>
        <dbReference type="ARBA" id="ARBA00012280"/>
    </source>
</evidence>
<dbReference type="SMART" id="SM00861">
    <property type="entry name" value="Transket_pyr"/>
    <property type="match status" value="1"/>
</dbReference>
<dbReference type="Gene3D" id="3.40.50.11610">
    <property type="entry name" value="Multifunctional 2-oxoglutarate metabolism enzyme, C-terminal domain"/>
    <property type="match status" value="1"/>
</dbReference>
<dbReference type="CDD" id="cd02016">
    <property type="entry name" value="TPP_E1_OGDC_like"/>
    <property type="match status" value="1"/>
</dbReference>
<name>A0A0P7BTT3_9BACT</name>
<gene>
    <name evidence="8" type="ORF">AFM12_12675</name>
</gene>
<dbReference type="InterPro" id="IPR031717">
    <property type="entry name" value="ODO-1/KGD_C"/>
</dbReference>
<sequence>MDQYSYVANADVSAIESLYQQYKENPESVDESWRNFFKGFEFSETWKSNGTVSSEGSASDEHVRKEIEVVHLIRGIRARGHMAANIDPLYDRRKKDPNLELKDFNLSEADLDTVFEAGIEVLGRPATLREINNSLRKVYMGNIGFEYQYIRDRKIKGWFRRKLEKDYLNFKPTVEEKKRILKKLNQAAAFENFLHTKFLGKKRFSLEGGESAIPGLDAAINKGSELGVEEVVIGMAHRGRLNVLTNILQKPYEHVFNEFEENVDLEEYRDGDVKYHMGYTSQVSTPAGKRVSMKLMANPSHLDAVDPVVLGYARARADAHYESGGRKVNNFDDIYDKILPILIHGDSSLAGQGILYEIIQMSNLPGYYVGGTLHLVINNQVGFTTDNDDARSSLYCSDVAKILDTPIFHVNGDDPEAVVYAMQLAIEFRQEFNRDVFVDMICYRKYGHNEADEPRFTQPTMYKLISKHKNPRDLYLQKLKEQGDDNRDLAKQLKSAFDSNLQDLLAKVKQRQLPYEPPKLERDWLNLRKSEKGDFETSPKTGISKKDIEKIGNAMSNIPENFNPIKQISKVLEERQEIFAGKKEFNWAAAELMAYGSILNDGKWVRMSGQDVERGTFSHRHAVLHDIETNEKYNNLEHIGEGQGKFEIYNSLLSEYGVMGYEYGYAMANPNALVIWEAQFGDFANGAQIMIDQFISAAESKWKTMNGLVLLLPHGYEGQGPEHSNARPERFLQLSAEYNMYVCACTTPANFFHMIRRQLALPFRKPCVHMSPKSMLRHPLAISPMSDFTSNTTFQETIGDDYADAKKVKRVLLCSGKVYYDLFERQQEESRKDIAIVRVEQLHPFPKTQVEAHLAKYKKAETIWVQEEPENMGAWSFILREFPEIGISDVIARKKSASPANGYTKYHQAEQKAIIDRAFNI</sequence>
<dbReference type="Pfam" id="PF02779">
    <property type="entry name" value="Transket_pyr"/>
    <property type="match status" value="1"/>
</dbReference>
<dbReference type="GO" id="GO:0030976">
    <property type="term" value="F:thiamine pyrophosphate binding"/>
    <property type="evidence" value="ECO:0007669"/>
    <property type="project" value="InterPro"/>
</dbReference>
<protein>
    <recommendedName>
        <fullName evidence="4">oxoglutarate dehydrogenase (succinyl-transferring)</fullName>
        <ecNumber evidence="4">1.2.4.2</ecNumber>
    </recommendedName>
</protein>
<dbReference type="InterPro" id="IPR011603">
    <property type="entry name" value="2oxoglutarate_DH_E1"/>
</dbReference>
<dbReference type="OrthoDB" id="9759785at2"/>
<evidence type="ECO:0000256" key="3">
    <source>
        <dbReference type="ARBA" id="ARBA00006936"/>
    </source>
</evidence>
<comment type="caution">
    <text evidence="8">The sequence shown here is derived from an EMBL/GenBank/DDBJ whole genome shotgun (WGS) entry which is preliminary data.</text>
</comment>
<dbReference type="EC" id="1.2.4.2" evidence="4"/>
<comment type="similarity">
    <text evidence="3">Belongs to the alpha-ketoglutarate dehydrogenase family.</text>
</comment>
<dbReference type="GO" id="GO:0005829">
    <property type="term" value="C:cytosol"/>
    <property type="evidence" value="ECO:0007669"/>
    <property type="project" value="TreeGrafter"/>
</dbReference>
<dbReference type="PANTHER" id="PTHR23152:SF4">
    <property type="entry name" value="2-OXOADIPATE DEHYDROGENASE COMPLEX COMPONENT E1"/>
    <property type="match status" value="1"/>
</dbReference>
<dbReference type="PIRSF" id="PIRSF000157">
    <property type="entry name" value="Oxoglu_dh_E1"/>
    <property type="match status" value="1"/>
</dbReference>
<dbReference type="Pfam" id="PF00676">
    <property type="entry name" value="E1_dh"/>
    <property type="match status" value="1"/>
</dbReference>
<dbReference type="SUPFAM" id="SSF52518">
    <property type="entry name" value="Thiamin diphosphate-binding fold (THDP-binding)"/>
    <property type="match status" value="2"/>
</dbReference>
<accession>A0A0P7BTT3</accession>
<dbReference type="NCBIfam" id="NF006914">
    <property type="entry name" value="PRK09404.1"/>
    <property type="match status" value="1"/>
</dbReference>
<dbReference type="Gene3D" id="1.10.287.1150">
    <property type="entry name" value="TPP helical domain"/>
    <property type="match status" value="1"/>
</dbReference>
<dbReference type="AlphaFoldDB" id="A0A0P7BTT3"/>
<keyword evidence="6" id="KW-0786">Thiamine pyrophosphate</keyword>
<evidence type="ECO:0000259" key="7">
    <source>
        <dbReference type="SMART" id="SM00861"/>
    </source>
</evidence>
<comment type="function">
    <text evidence="2">E1 component of the 2-oxoglutarate dehydrogenase (OGDH) complex which catalyzes the decarboxylation of 2-oxoglutarate, the first step in the conversion of 2-oxoglutarate to succinyl-CoA and CO(2).</text>
</comment>
<organism evidence="8 9">
    <name type="scientific">Jiulongibacter sediminis</name>
    <dbReference type="NCBI Taxonomy" id="1605367"/>
    <lineage>
        <taxon>Bacteria</taxon>
        <taxon>Pseudomonadati</taxon>
        <taxon>Bacteroidota</taxon>
        <taxon>Cytophagia</taxon>
        <taxon>Cytophagales</taxon>
        <taxon>Leadbetterellaceae</taxon>
        <taxon>Jiulongibacter</taxon>
    </lineage>
</organism>